<evidence type="ECO:0000313" key="2">
    <source>
        <dbReference type="EMBL" id="KAJ7303218.1"/>
    </source>
</evidence>
<protein>
    <submittedName>
        <fullName evidence="2">Uncharacterized protein</fullName>
    </submittedName>
</protein>
<dbReference type="EMBL" id="JAPFRF010000024">
    <property type="protein sequence ID" value="KAJ7303218.1"/>
    <property type="molecule type" value="Genomic_DNA"/>
</dbReference>
<comment type="caution">
    <text evidence="2">The sequence shown here is derived from an EMBL/GenBank/DDBJ whole genome shotgun (WGS) entry which is preliminary data.</text>
</comment>
<feature type="region of interest" description="Disordered" evidence="1">
    <location>
        <begin position="1"/>
        <end position="78"/>
    </location>
</feature>
<dbReference type="OrthoDB" id="9015123at2759"/>
<evidence type="ECO:0000313" key="3">
    <source>
        <dbReference type="Proteomes" id="UP001142489"/>
    </source>
</evidence>
<reference evidence="2" key="1">
    <citation type="journal article" date="2023" name="DNA Res.">
        <title>Chromosome-level genome assembly of Phrynocephalus forsythii using third-generation DNA sequencing and Hi-C analysis.</title>
        <authorList>
            <person name="Qi Y."/>
            <person name="Zhao W."/>
            <person name="Zhao Y."/>
            <person name="Niu C."/>
            <person name="Cao S."/>
            <person name="Zhang Y."/>
        </authorList>
    </citation>
    <scope>NUCLEOTIDE SEQUENCE</scope>
    <source>
        <tissue evidence="2">Muscle</tissue>
    </source>
</reference>
<feature type="compositionally biased region" description="Basic and acidic residues" evidence="1">
    <location>
        <begin position="63"/>
        <end position="75"/>
    </location>
</feature>
<accession>A0A9Q0X5F5</accession>
<feature type="region of interest" description="Disordered" evidence="1">
    <location>
        <begin position="103"/>
        <end position="179"/>
    </location>
</feature>
<name>A0A9Q0X5F5_9SAUR</name>
<organism evidence="2 3">
    <name type="scientific">Phrynocephalus forsythii</name>
    <dbReference type="NCBI Taxonomy" id="171643"/>
    <lineage>
        <taxon>Eukaryota</taxon>
        <taxon>Metazoa</taxon>
        <taxon>Chordata</taxon>
        <taxon>Craniata</taxon>
        <taxon>Vertebrata</taxon>
        <taxon>Euteleostomi</taxon>
        <taxon>Lepidosauria</taxon>
        <taxon>Squamata</taxon>
        <taxon>Bifurcata</taxon>
        <taxon>Unidentata</taxon>
        <taxon>Episquamata</taxon>
        <taxon>Toxicofera</taxon>
        <taxon>Iguania</taxon>
        <taxon>Acrodonta</taxon>
        <taxon>Agamidae</taxon>
        <taxon>Agaminae</taxon>
        <taxon>Phrynocephalus</taxon>
    </lineage>
</organism>
<proteinExistence type="predicted"/>
<evidence type="ECO:0000256" key="1">
    <source>
        <dbReference type="SAM" id="MobiDB-lite"/>
    </source>
</evidence>
<gene>
    <name evidence="2" type="ORF">JRQ81_012153</name>
</gene>
<dbReference type="Proteomes" id="UP001142489">
    <property type="component" value="Unassembled WGS sequence"/>
</dbReference>
<sequence length="196" mass="22073">MRKDLGPWAAPQQVPKTFRETSKAEQGPPDSRQWQHYRETKLDSDGDASSLAGKGWVSENEEEKPQLERSEKTELSGRSLFLCQEQLGTFENELKAENLHEGPFREGECKPAACRPKLGDIGDRTRKRSHCSTHERRHGRQKLYALGSDPGKPFGPVDLELPPKEEGADSSPTTATSKEMKMGHMCVLLHTEWGYL</sequence>
<feature type="compositionally biased region" description="Basic residues" evidence="1">
    <location>
        <begin position="125"/>
        <end position="141"/>
    </location>
</feature>
<dbReference type="AlphaFoldDB" id="A0A9Q0X5F5"/>
<keyword evidence="3" id="KW-1185">Reference proteome</keyword>